<dbReference type="Proteomes" id="UP000008922">
    <property type="component" value="Chromosome"/>
</dbReference>
<organism evidence="2 3">
    <name type="scientific">Anaerolinea thermophila (strain DSM 14523 / JCM 11388 / NBRC 100420 / UNI-1)</name>
    <dbReference type="NCBI Taxonomy" id="926569"/>
    <lineage>
        <taxon>Bacteria</taxon>
        <taxon>Bacillati</taxon>
        <taxon>Chloroflexota</taxon>
        <taxon>Anaerolineae</taxon>
        <taxon>Anaerolineales</taxon>
        <taxon>Anaerolineaceae</taxon>
        <taxon>Anaerolinea</taxon>
    </lineage>
</organism>
<evidence type="ECO:0000313" key="3">
    <source>
        <dbReference type="Proteomes" id="UP000008922"/>
    </source>
</evidence>
<evidence type="ECO:0000313" key="2">
    <source>
        <dbReference type="EMBL" id="BAJ62687.1"/>
    </source>
</evidence>
<gene>
    <name evidence="2" type="ordered locus">ANT_06530</name>
</gene>
<accession>E8N1T2</accession>
<name>E8N1T2_ANATU</name>
<dbReference type="Gene3D" id="3.90.1480.10">
    <property type="entry name" value="Alpha-2,3-sialyltransferase"/>
    <property type="match status" value="1"/>
</dbReference>
<dbReference type="InParanoid" id="E8N1T2"/>
<dbReference type="EMBL" id="AP012029">
    <property type="protein sequence ID" value="BAJ62687.1"/>
    <property type="molecule type" value="Genomic_DNA"/>
</dbReference>
<dbReference type="RefSeq" id="WP_013559082.1">
    <property type="nucleotide sequence ID" value="NC_014960.1"/>
</dbReference>
<dbReference type="InterPro" id="IPR002826">
    <property type="entry name" value="MptE-like"/>
</dbReference>
<dbReference type="AlphaFoldDB" id="E8N1T2"/>
<evidence type="ECO:0000259" key="1">
    <source>
        <dbReference type="Pfam" id="PF01973"/>
    </source>
</evidence>
<dbReference type="KEGG" id="atm:ANT_06530"/>
<dbReference type="Pfam" id="PF01973">
    <property type="entry name" value="MptE-like"/>
    <property type="match status" value="1"/>
</dbReference>
<dbReference type="eggNOG" id="COG2604">
    <property type="taxonomic scope" value="Bacteria"/>
</dbReference>
<reference evidence="2 3" key="1">
    <citation type="submission" date="2010-12" db="EMBL/GenBank/DDBJ databases">
        <title>Whole genome sequence of Anaerolinea thermophila UNI-1.</title>
        <authorList>
            <person name="Narita-Yamada S."/>
            <person name="Kishi E."/>
            <person name="Watanabe Y."/>
            <person name="Takasaki K."/>
            <person name="Ankai A."/>
            <person name="Oguchi A."/>
            <person name="Fukui S."/>
            <person name="Takahashi M."/>
            <person name="Yashiro I."/>
            <person name="Hosoyama A."/>
            <person name="Sekiguchi Y."/>
            <person name="Hanada S."/>
            <person name="Fujita N."/>
        </authorList>
    </citation>
    <scope>NUCLEOTIDE SEQUENCE [LARGE SCALE GENOMIC DNA]</scope>
    <source>
        <strain evidence="3">DSM 14523 / JCM 11388 / NBRC 100420 / UNI-1</strain>
    </source>
</reference>
<feature type="domain" description="6-hydroxymethylpterin diphosphokinase MptE-like" evidence="1">
    <location>
        <begin position="45"/>
        <end position="190"/>
    </location>
</feature>
<protein>
    <recommendedName>
        <fullName evidence="1">6-hydroxymethylpterin diphosphokinase MptE-like domain-containing protein</fullName>
    </recommendedName>
</protein>
<proteinExistence type="predicted"/>
<sequence length="267" mass="30740">MLDSLKKAIPVPVRRAIGETLDAFDRARQMPAAMLHPWRRDTMERLEALHNRHKGERCFIIGNGPSLRHTDMSKLRGEYTLGMNRIYLMFPELGFQTTYYLSVNDLVIEQCAAEIQALKLPRFVSWRARRWLTPEPDLYFLWTTYTGPKFATDLRGRLWEGATVTYTALQTAYYLGFSEVILIGVDHNFATQGKPNTTVVSQGDDPNHFSPAYFGKGFRWQLPDLETSERAYRMAREAFERDGRRVLDATVGGKLTVFPKVGYETLF</sequence>
<keyword evidence="3" id="KW-1185">Reference proteome</keyword>
<dbReference type="STRING" id="926569.ANT_06530"/>
<dbReference type="HOGENOM" id="CLU_073855_1_0_0"/>